<accession>A0A5E4YTG7</accession>
<dbReference type="Proteomes" id="UP000334380">
    <property type="component" value="Unassembled WGS sequence"/>
</dbReference>
<feature type="signal peptide" evidence="2">
    <location>
        <begin position="1"/>
        <end position="27"/>
    </location>
</feature>
<keyword evidence="5" id="KW-1185">Reference proteome</keyword>
<evidence type="ECO:0000256" key="2">
    <source>
        <dbReference type="SAM" id="SignalP"/>
    </source>
</evidence>
<dbReference type="AlphaFoldDB" id="A0A5E4YTG7"/>
<dbReference type="GO" id="GO:0046819">
    <property type="term" value="P:protein secretion by the type V secretion system"/>
    <property type="evidence" value="ECO:0007669"/>
    <property type="project" value="TreeGrafter"/>
</dbReference>
<name>A0A5E4YTG7_9BURK</name>
<feature type="compositionally biased region" description="Low complexity" evidence="1">
    <location>
        <begin position="110"/>
        <end position="127"/>
    </location>
</feature>
<proteinExistence type="predicted"/>
<sequence>MSVKPVVRSRLLLAACLSVGVPAGAHAQSLFSDTNPPCFTERNAISYGLWERGLAPQYFVPPPPPPAPPVATDPDAATDPIALFAGDDPDAVAAAVDRDAARRAAQSVASDAVAGADPAAEAPQTASDAQVSSADPSLAASGADGVVGVDDTASAPLAQAPAPSPPLPAADFAVAPELSADGTAISAVDLDAASAASAASREPPPAQDVAPPNAFLARASCLRGLPHQESRADRNIQMLMRGGLVVRDETLPFIATRSRTPGEGAVGLQVINERPYQFNVGMNNSGMATSGKMQGTANLLMRDPLGMYGKFNTTLSQDLQNARRDATNRDLSANYSLPIDADWTVGITGKSNAATDQTAPGTTQTQTLQWRVRRALDFTANGSTGLELRYNRSRTEDPNAVHTYDSYAEVGLSHTHNFGASKLDVSLMQRLNAPWMPTSSGLPGWSYRFQSIDAKLTVPF</sequence>
<dbReference type="InterPro" id="IPR005565">
    <property type="entry name" value="Hemolysn_activator_HlyB_C"/>
</dbReference>
<evidence type="ECO:0000313" key="4">
    <source>
        <dbReference type="EMBL" id="VVE51715.1"/>
    </source>
</evidence>
<dbReference type="GO" id="GO:0098046">
    <property type="term" value="C:type V protein secretion system complex"/>
    <property type="evidence" value="ECO:0007669"/>
    <property type="project" value="TreeGrafter"/>
</dbReference>
<dbReference type="EMBL" id="CABPRU010000018">
    <property type="protein sequence ID" value="VVE51715.1"/>
    <property type="molecule type" value="Genomic_DNA"/>
</dbReference>
<dbReference type="Gene3D" id="2.40.160.50">
    <property type="entry name" value="membrane protein fhac: a member of the omp85/tpsb transporter family"/>
    <property type="match status" value="1"/>
</dbReference>
<protein>
    <submittedName>
        <fullName evidence="4">Activation/secretion protein</fullName>
    </submittedName>
</protein>
<dbReference type="GO" id="GO:0008320">
    <property type="term" value="F:protein transmembrane transporter activity"/>
    <property type="evidence" value="ECO:0007669"/>
    <property type="project" value="TreeGrafter"/>
</dbReference>
<keyword evidence="2" id="KW-0732">Signal</keyword>
<dbReference type="Pfam" id="PF03865">
    <property type="entry name" value="ShlB"/>
    <property type="match status" value="1"/>
</dbReference>
<feature type="chain" id="PRO_5022989447" evidence="2">
    <location>
        <begin position="28"/>
        <end position="460"/>
    </location>
</feature>
<feature type="region of interest" description="Disordered" evidence="1">
    <location>
        <begin position="110"/>
        <end position="146"/>
    </location>
</feature>
<reference evidence="4 5" key="1">
    <citation type="submission" date="2019-08" db="EMBL/GenBank/DDBJ databases">
        <authorList>
            <person name="Peeters C."/>
        </authorList>
    </citation>
    <scope>NUCLEOTIDE SEQUENCE [LARGE SCALE GENOMIC DNA]</scope>
    <source>
        <strain evidence="4 5">LMG 31013</strain>
    </source>
</reference>
<dbReference type="PANTHER" id="PTHR34597:SF3">
    <property type="entry name" value="OUTER MEMBRANE TRANSPORTER CDIB"/>
    <property type="match status" value="1"/>
</dbReference>
<organism evidence="4 5">
    <name type="scientific">Pandoraea terrigena</name>
    <dbReference type="NCBI Taxonomy" id="2508292"/>
    <lineage>
        <taxon>Bacteria</taxon>
        <taxon>Pseudomonadati</taxon>
        <taxon>Pseudomonadota</taxon>
        <taxon>Betaproteobacteria</taxon>
        <taxon>Burkholderiales</taxon>
        <taxon>Burkholderiaceae</taxon>
        <taxon>Pandoraea</taxon>
    </lineage>
</organism>
<evidence type="ECO:0000256" key="1">
    <source>
        <dbReference type="SAM" id="MobiDB-lite"/>
    </source>
</evidence>
<evidence type="ECO:0000259" key="3">
    <source>
        <dbReference type="Pfam" id="PF03865"/>
    </source>
</evidence>
<dbReference type="PANTHER" id="PTHR34597">
    <property type="entry name" value="SLR1661 PROTEIN"/>
    <property type="match status" value="1"/>
</dbReference>
<feature type="domain" description="Haemolysin activator HlyB C-terminal" evidence="3">
    <location>
        <begin position="263"/>
        <end position="440"/>
    </location>
</feature>
<evidence type="ECO:0000313" key="5">
    <source>
        <dbReference type="Proteomes" id="UP000334380"/>
    </source>
</evidence>
<dbReference type="InterPro" id="IPR051544">
    <property type="entry name" value="TPS_OM_transporter"/>
</dbReference>
<gene>
    <name evidence="4" type="ORF">PTE31013_04772</name>
</gene>